<keyword evidence="1" id="KW-1133">Transmembrane helix</keyword>
<protein>
    <recommendedName>
        <fullName evidence="2">YdbS-like PH domain-containing protein</fullName>
    </recommendedName>
</protein>
<feature type="transmembrane region" description="Helical" evidence="1">
    <location>
        <begin position="77"/>
        <end position="98"/>
    </location>
</feature>
<dbReference type="Proteomes" id="UP000249417">
    <property type="component" value="Unassembled WGS sequence"/>
</dbReference>
<evidence type="ECO:0000259" key="2">
    <source>
        <dbReference type="Pfam" id="PF03703"/>
    </source>
</evidence>
<dbReference type="Pfam" id="PF03703">
    <property type="entry name" value="bPH_2"/>
    <property type="match status" value="1"/>
</dbReference>
<feature type="domain" description="YdbS-like PH" evidence="2">
    <location>
        <begin position="101"/>
        <end position="165"/>
    </location>
</feature>
<organism evidence="3 4">
    <name type="scientific">Micavibrio aeruginosavorus</name>
    <dbReference type="NCBI Taxonomy" id="349221"/>
    <lineage>
        <taxon>Bacteria</taxon>
        <taxon>Pseudomonadati</taxon>
        <taxon>Bdellovibrionota</taxon>
        <taxon>Bdellovibrionia</taxon>
        <taxon>Bdellovibrionales</taxon>
        <taxon>Pseudobdellovibrionaceae</taxon>
        <taxon>Micavibrio</taxon>
    </lineage>
</organism>
<gene>
    <name evidence="3" type="ORF">DI551_12225</name>
</gene>
<evidence type="ECO:0000256" key="1">
    <source>
        <dbReference type="SAM" id="Phobius"/>
    </source>
</evidence>
<dbReference type="EMBL" id="QFQB01000157">
    <property type="protein sequence ID" value="PZQ43417.1"/>
    <property type="molecule type" value="Genomic_DNA"/>
</dbReference>
<accession>A0A2W5PFU6</accession>
<keyword evidence="1" id="KW-0812">Transmembrane</keyword>
<dbReference type="InterPro" id="IPR005182">
    <property type="entry name" value="YdbS-like_PH"/>
</dbReference>
<proteinExistence type="predicted"/>
<dbReference type="AlphaFoldDB" id="A0A2W5PFU6"/>
<sequence length="255" mass="28929">MASKITGYLKSMMEPDEKPVCRTALHGIYLVNGFFWLFLLSALGWGADLALWHYLGAYVPQYEINTHGFHFGLREGWIGWLFTACGAVIFLTEYIRLITTDIYITTKRVIYKTGWLNVKVNSTDISDVRGVRVDQGWLGRFLDYGKVHLDCRFIADVDLPFTRAPYRVMKDIQEIKSEVEHPTVPPHFVEQHSSAPQTIIQINPGYGSGLSLPTHPGETIVIKTGLEQDVLATQKQEAIEHQAHDAILHDFKEKA</sequence>
<name>A0A2W5PFU6_9BACT</name>
<evidence type="ECO:0000313" key="3">
    <source>
        <dbReference type="EMBL" id="PZQ43417.1"/>
    </source>
</evidence>
<comment type="caution">
    <text evidence="3">The sequence shown here is derived from an EMBL/GenBank/DDBJ whole genome shotgun (WGS) entry which is preliminary data.</text>
</comment>
<evidence type="ECO:0000313" key="4">
    <source>
        <dbReference type="Proteomes" id="UP000249417"/>
    </source>
</evidence>
<reference evidence="3 4" key="1">
    <citation type="submission" date="2017-08" db="EMBL/GenBank/DDBJ databases">
        <title>Infants hospitalized years apart are colonized by the same room-sourced microbial strains.</title>
        <authorList>
            <person name="Brooks B."/>
            <person name="Olm M.R."/>
            <person name="Firek B.A."/>
            <person name="Baker R."/>
            <person name="Thomas B.C."/>
            <person name="Morowitz M.J."/>
            <person name="Banfield J.F."/>
        </authorList>
    </citation>
    <scope>NUCLEOTIDE SEQUENCE [LARGE SCALE GENOMIC DNA]</scope>
    <source>
        <strain evidence="3">S2_005_002_R2_29</strain>
    </source>
</reference>
<feature type="transmembrane region" description="Helical" evidence="1">
    <location>
        <begin position="20"/>
        <end position="45"/>
    </location>
</feature>
<keyword evidence="1" id="KW-0472">Membrane</keyword>